<dbReference type="InterPro" id="IPR029058">
    <property type="entry name" value="AB_hydrolase_fold"/>
</dbReference>
<protein>
    <submittedName>
        <fullName evidence="6">Pimeloyl-ACP methyl ester carboxylesterase</fullName>
    </submittedName>
</protein>
<evidence type="ECO:0000256" key="2">
    <source>
        <dbReference type="ARBA" id="ARBA00022729"/>
    </source>
</evidence>
<name>A0A7W9MU06_9ACTN</name>
<dbReference type="SUPFAM" id="SSF53474">
    <property type="entry name" value="alpha/beta-Hydrolases"/>
    <property type="match status" value="1"/>
</dbReference>
<dbReference type="Pfam" id="PF00561">
    <property type="entry name" value="Abhydrolase_1"/>
    <property type="match status" value="1"/>
</dbReference>
<dbReference type="GO" id="GO:0016787">
    <property type="term" value="F:hydrolase activity"/>
    <property type="evidence" value="ECO:0007669"/>
    <property type="project" value="UniProtKB-KW"/>
</dbReference>
<dbReference type="Gene3D" id="3.40.50.1820">
    <property type="entry name" value="alpha/beta hydrolase"/>
    <property type="match status" value="1"/>
</dbReference>
<organism evidence="6 7">
    <name type="scientific">Kribbella italica</name>
    <dbReference type="NCBI Taxonomy" id="1540520"/>
    <lineage>
        <taxon>Bacteria</taxon>
        <taxon>Bacillati</taxon>
        <taxon>Actinomycetota</taxon>
        <taxon>Actinomycetes</taxon>
        <taxon>Propionibacteriales</taxon>
        <taxon>Kribbellaceae</taxon>
        <taxon>Kribbella</taxon>
    </lineage>
</organism>
<evidence type="ECO:0000313" key="7">
    <source>
        <dbReference type="Proteomes" id="UP000549971"/>
    </source>
</evidence>
<feature type="signal peptide" evidence="4">
    <location>
        <begin position="1"/>
        <end position="28"/>
    </location>
</feature>
<dbReference type="EMBL" id="JACHMY010000001">
    <property type="protein sequence ID" value="MBB5835742.1"/>
    <property type="molecule type" value="Genomic_DNA"/>
</dbReference>
<feature type="domain" description="AB hydrolase-1" evidence="5">
    <location>
        <begin position="107"/>
        <end position="472"/>
    </location>
</feature>
<keyword evidence="3" id="KW-0378">Hydrolase</keyword>
<dbReference type="PANTHER" id="PTHR43248">
    <property type="entry name" value="2-SUCCINYL-6-HYDROXY-2,4-CYCLOHEXADIENE-1-CARBOXYLATE SYNTHASE"/>
    <property type="match status" value="1"/>
</dbReference>
<dbReference type="Proteomes" id="UP000549971">
    <property type="component" value="Unassembled WGS sequence"/>
</dbReference>
<dbReference type="AlphaFoldDB" id="A0A7W9MU06"/>
<evidence type="ECO:0000313" key="6">
    <source>
        <dbReference type="EMBL" id="MBB5835742.1"/>
    </source>
</evidence>
<sequence length="517" mass="55284">MSRFARFRRPLAVALLSSVLVGCSASTASTDRVDEALPELTAFYDQKLDYGSCAGFATTDRDVKAFANKQLQCARLTVPLDYGNPKGRTIQLGVLKVAATGEPKGSLVVNPGGPASSGMSFAAQLKDFKGYPRIARQFDVVGFDMRGTGASTPSVDCLTDAERRNDLLMAINLFGGETWTENETRRVAASCADGSGGADVISHLGSRDTARDMDLLRAVLGDEQLNYFGFSYGTRLGAVYAQTFPGKVRTMVLDGAMDPRLGIEKRMVDQYAGFQQAFDALATDCARAAGCPLGTDPAKATSRFQQLVRPLLDRPLPVGTDRRLTYRGAVEAVLFGLYHSTDWPTVVKALTELAAGQGRTLLAIRDGAHELQADGRYTNMLEGAFATHCNDRERLSPQQETAMRRQMQAAAPFLDDGRNRQARDICEHWPAGPSLTYPYVTDTDGLPPTLVVSVTGDPASPHQHGIGLAKTLGAGLLTVDGKQHGAALVAGNDCVDSIVATYLIDAKAAPADAHCAL</sequence>
<keyword evidence="7" id="KW-1185">Reference proteome</keyword>
<proteinExistence type="inferred from homology"/>
<dbReference type="InterPro" id="IPR051601">
    <property type="entry name" value="Serine_prot/Carboxylest_S33"/>
</dbReference>
<dbReference type="InterPro" id="IPR000073">
    <property type="entry name" value="AB_hydrolase_1"/>
</dbReference>
<evidence type="ECO:0000256" key="1">
    <source>
        <dbReference type="ARBA" id="ARBA00010088"/>
    </source>
</evidence>
<evidence type="ECO:0000256" key="4">
    <source>
        <dbReference type="SAM" id="SignalP"/>
    </source>
</evidence>
<dbReference type="PROSITE" id="PS51257">
    <property type="entry name" value="PROKAR_LIPOPROTEIN"/>
    <property type="match status" value="1"/>
</dbReference>
<feature type="chain" id="PRO_5031122797" evidence="4">
    <location>
        <begin position="29"/>
        <end position="517"/>
    </location>
</feature>
<keyword evidence="2 4" id="KW-0732">Signal</keyword>
<dbReference type="PANTHER" id="PTHR43248:SF29">
    <property type="entry name" value="TRIPEPTIDYL AMINOPEPTIDASE"/>
    <property type="match status" value="1"/>
</dbReference>
<accession>A0A7W9MU06</accession>
<comment type="caution">
    <text evidence="6">The sequence shown here is derived from an EMBL/GenBank/DDBJ whole genome shotgun (WGS) entry which is preliminary data.</text>
</comment>
<dbReference type="RefSeq" id="WP_184795352.1">
    <property type="nucleotide sequence ID" value="NZ_JACHMY010000001.1"/>
</dbReference>
<evidence type="ECO:0000256" key="3">
    <source>
        <dbReference type="ARBA" id="ARBA00022801"/>
    </source>
</evidence>
<reference evidence="6 7" key="1">
    <citation type="submission" date="2020-08" db="EMBL/GenBank/DDBJ databases">
        <title>Sequencing the genomes of 1000 actinobacteria strains.</title>
        <authorList>
            <person name="Klenk H.-P."/>
        </authorList>
    </citation>
    <scope>NUCLEOTIDE SEQUENCE [LARGE SCALE GENOMIC DNA]</scope>
    <source>
        <strain evidence="6 7">DSM 28967</strain>
    </source>
</reference>
<gene>
    <name evidence="6" type="ORF">HDA39_002476</name>
</gene>
<comment type="similarity">
    <text evidence="1">Belongs to the peptidase S33 family.</text>
</comment>
<evidence type="ECO:0000259" key="5">
    <source>
        <dbReference type="Pfam" id="PF00561"/>
    </source>
</evidence>